<comment type="similarity">
    <text evidence="7">In the C-terminal section; belongs to the saccharopine dehydrogenase family.</text>
</comment>
<dbReference type="Gene3D" id="3.30.360.10">
    <property type="entry name" value="Dihydrodipicolinate Reductase, domain 2"/>
    <property type="match status" value="1"/>
</dbReference>
<keyword evidence="3" id="KW-0521">NADP</keyword>
<evidence type="ECO:0000256" key="4">
    <source>
        <dbReference type="ARBA" id="ARBA00023002"/>
    </source>
</evidence>
<dbReference type="Gene3D" id="3.40.50.720">
    <property type="entry name" value="NAD(P)-binding Rossmann-like Domain"/>
    <property type="match status" value="3"/>
</dbReference>
<keyword evidence="5" id="KW-0520">NAD</keyword>
<dbReference type="InterPro" id="IPR032095">
    <property type="entry name" value="Sacchrp_dh-like_C"/>
</dbReference>
<name>D8RWZ7_SELML</name>
<dbReference type="GO" id="GO:0004753">
    <property type="term" value="F:saccharopine dehydrogenase activity"/>
    <property type="evidence" value="ECO:0000318"/>
    <property type="project" value="GO_Central"/>
</dbReference>
<dbReference type="GO" id="GO:0033512">
    <property type="term" value="P:L-lysine catabolic process to acetyl-CoA via saccharopine"/>
    <property type="evidence" value="ECO:0007669"/>
    <property type="project" value="UniProtKB-UniPathway"/>
</dbReference>
<dbReference type="PANTHER" id="PTHR11133:SF22">
    <property type="entry name" value="ALPHA-AMINOADIPIC SEMIALDEHYDE SYNTHASE, MITOCHONDRIAL"/>
    <property type="match status" value="1"/>
</dbReference>
<comment type="pathway">
    <text evidence="2">Amino-acid degradation; L-lysine degradation via saccharopine pathway; glutaryl-CoA from L-lysine: step 2/6.</text>
</comment>
<protein>
    <submittedName>
        <fullName evidence="10">Uncharacterized protein</fullName>
    </submittedName>
</protein>
<dbReference type="CDD" id="cd12144">
    <property type="entry name" value="SDH_N_domain"/>
    <property type="match status" value="1"/>
</dbReference>
<sequence length="1003" mass="111126">MALGNGVLGVLKEEKNKWERRAPLTPTLCGRLLRSGAVERIIVQPCSKRIHRDYEYEDAGCEVSEDLSQCGLILGVKQPKLGTLLEDRAYGFFSHTHKAQPQNMPLLDEVLGKRVLLYDYELIVDDHGKRLVAFGEYAGRAGMIDFFRGLGERLLSLGYSTPFVSLGSSYMYMSLSAAKAAVLMVGDAISSSGLPQELCPLVFVFTGSGNVSRGAQEILNLLPHEYVHPSQLKDLSNRRISNRKVYASVVTAEHMVIPNNPGKQFNKADYYAHPEDYHSTFHETIASFASVIVNCMYWEHRYPQLLTNNQLQDMFDKHASKCRLLGVCDITCDVEGSIECLKSTTCIEQPYFRYNPVTRSHHTDLDGEGLLFLAVDILPTEFAKEATAHFGNVLQPFISTMARCKNPMEAVSPLRRACIAHSGHLSQLFDYIQRIRNSEARLMNGTSTFTTKVSLSGHLFDKFLINEALDVIEAAGGKFQIATCQIGQTCDAISYAEIEVAAESEENLSRIVDALSTMATRSTGENHCSEKASVVSEYRNILILGAGRMCEPTLMYLTENAFEDYADTSKPPKQVFVHVGSLYLEDASKVVEGVENALAIQIDVMDEQQLESQVQKVEVVISLLPPSFHERVAVACIELKKHLVTASYVSKDMALLDSRAQAAGVTLLCEMGLDPGIDHMMAMKMIDASHERGGKVRVFESYCGGLPSPEAANNPLAYKFSWNPTGAIKAGRNAAIYKHENKIIRVPGERLFGAAVSFRIPQYPAYALEVLPNRDSLMYGDLYGITQEAATIFRGTLRYEGFGQIMDTLGKLGYYNSDNHPLLASSTETTYAAVLEALILQLSTSYNGLCAEELARIISSDNLDVAKRVLSCIRFLGLDSQEIVPRSCKSAFEVLCSRMEEKLVFRANEQDLVLLHHELEVVYEDSRSAERHSATLVAVGESCNQLKNESRRPHSAMARTVGLTVAIGAELLFTGRLKSRGVIRPLQPEVYVPGMSYDFVQTN</sequence>
<evidence type="ECO:0000256" key="2">
    <source>
        <dbReference type="ARBA" id="ARBA00004720"/>
    </source>
</evidence>
<accession>D8RWZ7</accession>
<proteinExistence type="inferred from homology"/>
<dbReference type="InterPro" id="IPR036291">
    <property type="entry name" value="NAD(P)-bd_dom_sf"/>
</dbReference>
<dbReference type="PANTHER" id="PTHR11133">
    <property type="entry name" value="SACCHAROPINE DEHYDROGENASE"/>
    <property type="match status" value="1"/>
</dbReference>
<dbReference type="InterPro" id="IPR007886">
    <property type="entry name" value="AlaDH/PNT_N"/>
</dbReference>
<dbReference type="FunFam" id="3.30.360.10:FF:000008">
    <property type="entry name" value="Alpha-aminoadipic semialdehyde synthase, mitochondrial"/>
    <property type="match status" value="1"/>
</dbReference>
<dbReference type="Gramene" id="EFJ23172">
    <property type="protein sequence ID" value="EFJ23172"/>
    <property type="gene ID" value="SELMODRAFT_103525"/>
</dbReference>
<feature type="domain" description="Alanine dehydrogenase/pyridine nucleotide transhydrogenase NAD(H)-binding" evidence="8">
    <location>
        <begin position="188"/>
        <end position="374"/>
    </location>
</feature>
<evidence type="ECO:0000256" key="6">
    <source>
        <dbReference type="ARBA" id="ARBA00023268"/>
    </source>
</evidence>
<dbReference type="HOGENOM" id="CLU_005231_1_0_1"/>
<evidence type="ECO:0000256" key="5">
    <source>
        <dbReference type="ARBA" id="ARBA00023027"/>
    </source>
</evidence>
<dbReference type="Proteomes" id="UP000001514">
    <property type="component" value="Unassembled WGS sequence"/>
</dbReference>
<dbReference type="SUPFAM" id="SSF51735">
    <property type="entry name" value="NAD(P)-binding Rossmann-fold domains"/>
    <property type="match status" value="1"/>
</dbReference>
<comment type="pathway">
    <text evidence="1">Amino-acid degradation; L-lysine degradation via saccharopine pathway; glutaryl-CoA from L-lysine: step 1/6.</text>
</comment>
<evidence type="ECO:0000256" key="3">
    <source>
        <dbReference type="ARBA" id="ARBA00022857"/>
    </source>
</evidence>
<dbReference type="OrthoDB" id="10059875at2759"/>
<dbReference type="SUPFAM" id="SSF55347">
    <property type="entry name" value="Glyceraldehyde-3-phosphate dehydrogenase-like, C-terminal domain"/>
    <property type="match status" value="1"/>
</dbReference>
<evidence type="ECO:0000313" key="10">
    <source>
        <dbReference type="EMBL" id="EFJ23172.1"/>
    </source>
</evidence>
<reference evidence="10 11" key="1">
    <citation type="journal article" date="2011" name="Science">
        <title>The Selaginella genome identifies genetic changes associated with the evolution of vascular plants.</title>
        <authorList>
            <person name="Banks J.A."/>
            <person name="Nishiyama T."/>
            <person name="Hasebe M."/>
            <person name="Bowman J.L."/>
            <person name="Gribskov M."/>
            <person name="dePamphilis C."/>
            <person name="Albert V.A."/>
            <person name="Aono N."/>
            <person name="Aoyama T."/>
            <person name="Ambrose B.A."/>
            <person name="Ashton N.W."/>
            <person name="Axtell M.J."/>
            <person name="Barker E."/>
            <person name="Barker M.S."/>
            <person name="Bennetzen J.L."/>
            <person name="Bonawitz N.D."/>
            <person name="Chapple C."/>
            <person name="Cheng C."/>
            <person name="Correa L.G."/>
            <person name="Dacre M."/>
            <person name="DeBarry J."/>
            <person name="Dreyer I."/>
            <person name="Elias M."/>
            <person name="Engstrom E.M."/>
            <person name="Estelle M."/>
            <person name="Feng L."/>
            <person name="Finet C."/>
            <person name="Floyd S.K."/>
            <person name="Frommer W.B."/>
            <person name="Fujita T."/>
            <person name="Gramzow L."/>
            <person name="Gutensohn M."/>
            <person name="Harholt J."/>
            <person name="Hattori M."/>
            <person name="Heyl A."/>
            <person name="Hirai T."/>
            <person name="Hiwatashi Y."/>
            <person name="Ishikawa M."/>
            <person name="Iwata M."/>
            <person name="Karol K.G."/>
            <person name="Koehler B."/>
            <person name="Kolukisaoglu U."/>
            <person name="Kubo M."/>
            <person name="Kurata T."/>
            <person name="Lalonde S."/>
            <person name="Li K."/>
            <person name="Li Y."/>
            <person name="Litt A."/>
            <person name="Lyons E."/>
            <person name="Manning G."/>
            <person name="Maruyama T."/>
            <person name="Michael T.P."/>
            <person name="Mikami K."/>
            <person name="Miyazaki S."/>
            <person name="Morinaga S."/>
            <person name="Murata T."/>
            <person name="Mueller-Roeber B."/>
            <person name="Nelson D.R."/>
            <person name="Obara M."/>
            <person name="Oguri Y."/>
            <person name="Olmstead R.G."/>
            <person name="Onodera N."/>
            <person name="Petersen B.L."/>
            <person name="Pils B."/>
            <person name="Prigge M."/>
            <person name="Rensing S.A."/>
            <person name="Riano-Pachon D.M."/>
            <person name="Roberts A.W."/>
            <person name="Sato Y."/>
            <person name="Scheller H.V."/>
            <person name="Schulz B."/>
            <person name="Schulz C."/>
            <person name="Shakirov E.V."/>
            <person name="Shibagaki N."/>
            <person name="Shinohara N."/>
            <person name="Shippen D.E."/>
            <person name="Soerensen I."/>
            <person name="Sotooka R."/>
            <person name="Sugimoto N."/>
            <person name="Sugita M."/>
            <person name="Sumikawa N."/>
            <person name="Tanurdzic M."/>
            <person name="Theissen G."/>
            <person name="Ulvskov P."/>
            <person name="Wakazuki S."/>
            <person name="Weng J.K."/>
            <person name="Willats W.W."/>
            <person name="Wipf D."/>
            <person name="Wolf P.G."/>
            <person name="Yang L."/>
            <person name="Zimmer A.D."/>
            <person name="Zhu Q."/>
            <person name="Mitros T."/>
            <person name="Hellsten U."/>
            <person name="Loque D."/>
            <person name="Otillar R."/>
            <person name="Salamov A."/>
            <person name="Schmutz J."/>
            <person name="Shapiro H."/>
            <person name="Lindquist E."/>
            <person name="Lucas S."/>
            <person name="Rokhsar D."/>
            <person name="Grigoriev I.V."/>
        </authorList>
    </citation>
    <scope>NUCLEOTIDE SEQUENCE [LARGE SCALE GENOMIC DNA]</scope>
</reference>
<dbReference type="eggNOG" id="KOG0172">
    <property type="taxonomic scope" value="Eukaryota"/>
</dbReference>
<feature type="domain" description="Alanine dehydrogenase/pyridine nucleotide transhydrogenase N-terminal" evidence="9">
    <location>
        <begin position="9"/>
        <end position="141"/>
    </location>
</feature>
<dbReference type="SMART" id="SM01003">
    <property type="entry name" value="AlaDh_PNT_N"/>
    <property type="match status" value="1"/>
</dbReference>
<dbReference type="Gene3D" id="3.30.70.2690">
    <property type="entry name" value="LOR/SDH bifunctional enzyme, conserved domain"/>
    <property type="match status" value="1"/>
</dbReference>
<dbReference type="Pfam" id="PF04455">
    <property type="entry name" value="Saccharop_dh_N"/>
    <property type="match status" value="1"/>
</dbReference>
<dbReference type="InterPro" id="IPR051168">
    <property type="entry name" value="AASS"/>
</dbReference>
<dbReference type="InterPro" id="IPR043009">
    <property type="entry name" value="LOR/SDH_bifunc_enz_cons_dom_sf"/>
</dbReference>
<gene>
    <name evidence="10" type="ORF">SELMODRAFT_103525</name>
</gene>
<dbReference type="KEGG" id="smo:SELMODRAFT_103525"/>
<dbReference type="Pfam" id="PF03435">
    <property type="entry name" value="Sacchrp_dh_NADP"/>
    <property type="match status" value="1"/>
</dbReference>
<dbReference type="FunCoup" id="D8RWZ7">
    <property type="interactions" value="587"/>
</dbReference>
<dbReference type="SUPFAM" id="SSF52283">
    <property type="entry name" value="Formate/glycerate dehydrogenase catalytic domain-like"/>
    <property type="match status" value="1"/>
</dbReference>
<dbReference type="GO" id="GO:0005737">
    <property type="term" value="C:cytoplasm"/>
    <property type="evidence" value="ECO:0000318"/>
    <property type="project" value="GO_Central"/>
</dbReference>
<keyword evidence="4" id="KW-0560">Oxidoreductase</keyword>
<evidence type="ECO:0000259" key="9">
    <source>
        <dbReference type="SMART" id="SM01003"/>
    </source>
</evidence>
<dbReference type="EMBL" id="GL377593">
    <property type="protein sequence ID" value="EFJ23172.1"/>
    <property type="molecule type" value="Genomic_DNA"/>
</dbReference>
<dbReference type="Gene3D" id="1.10.1870.10">
    <property type="entry name" value="Domain 3, Saccharopine reductase"/>
    <property type="match status" value="1"/>
</dbReference>
<dbReference type="Pfam" id="PF05222">
    <property type="entry name" value="AlaDh_PNT_N"/>
    <property type="match status" value="1"/>
</dbReference>
<dbReference type="AlphaFoldDB" id="D8RWZ7"/>
<dbReference type="InterPro" id="IPR007545">
    <property type="entry name" value="LOR/SDH_bifunc_enz_cons_dom"/>
</dbReference>
<dbReference type="CDD" id="cd12189">
    <property type="entry name" value="LKR_SDH_like"/>
    <property type="match status" value="1"/>
</dbReference>
<dbReference type="SMART" id="SM01002">
    <property type="entry name" value="AlaDh_PNT_C"/>
    <property type="match status" value="1"/>
</dbReference>
<dbReference type="FunFam" id="3.40.50.720:FF:000284">
    <property type="entry name" value="Lysine-ketoglutarate reductase/saccharopine dehydrogenase1"/>
    <property type="match status" value="1"/>
</dbReference>
<dbReference type="InterPro" id="IPR007698">
    <property type="entry name" value="AlaDH/PNT_NAD(H)-bd"/>
</dbReference>
<dbReference type="GO" id="GO:0019878">
    <property type="term" value="P:lysine biosynthetic process via aminoadipic acid"/>
    <property type="evidence" value="ECO:0000318"/>
    <property type="project" value="GO_Central"/>
</dbReference>
<dbReference type="InParanoid" id="D8RWZ7"/>
<dbReference type="OMA" id="TPHVHDI"/>
<evidence type="ECO:0000256" key="1">
    <source>
        <dbReference type="ARBA" id="ARBA00004682"/>
    </source>
</evidence>
<evidence type="ECO:0000256" key="7">
    <source>
        <dbReference type="ARBA" id="ARBA00025744"/>
    </source>
</evidence>
<keyword evidence="6" id="KW-0511">Multifunctional enzyme</keyword>
<organism evidence="11">
    <name type="scientific">Selaginella moellendorffii</name>
    <name type="common">Spikemoss</name>
    <dbReference type="NCBI Taxonomy" id="88036"/>
    <lineage>
        <taxon>Eukaryota</taxon>
        <taxon>Viridiplantae</taxon>
        <taxon>Streptophyta</taxon>
        <taxon>Embryophyta</taxon>
        <taxon>Tracheophyta</taxon>
        <taxon>Lycopodiopsida</taxon>
        <taxon>Selaginellales</taxon>
        <taxon>Selaginellaceae</taxon>
        <taxon>Selaginella</taxon>
    </lineage>
</organism>
<evidence type="ECO:0000313" key="11">
    <source>
        <dbReference type="Proteomes" id="UP000001514"/>
    </source>
</evidence>
<dbReference type="STRING" id="88036.D8RWZ7"/>
<dbReference type="InterPro" id="IPR005097">
    <property type="entry name" value="Sacchrp_dh_NADP-bd"/>
</dbReference>
<keyword evidence="11" id="KW-1185">Reference proteome</keyword>
<dbReference type="UniPathway" id="UPA00868">
    <property type="reaction ID" value="UER00835"/>
</dbReference>
<evidence type="ECO:0000259" key="8">
    <source>
        <dbReference type="SMART" id="SM01002"/>
    </source>
</evidence>
<dbReference type="Pfam" id="PF16653">
    <property type="entry name" value="Sacchrp_dh_C"/>
    <property type="match status" value="1"/>
</dbReference>